<keyword evidence="2" id="KW-1185">Reference proteome</keyword>
<proteinExistence type="predicted"/>
<name>Q2SGN9_HAHCH</name>
<organism evidence="1 2">
    <name type="scientific">Hahella chejuensis (strain KCTC 2396)</name>
    <dbReference type="NCBI Taxonomy" id="349521"/>
    <lineage>
        <taxon>Bacteria</taxon>
        <taxon>Pseudomonadati</taxon>
        <taxon>Pseudomonadota</taxon>
        <taxon>Gammaproteobacteria</taxon>
        <taxon>Oceanospirillales</taxon>
        <taxon>Hahellaceae</taxon>
        <taxon>Hahella</taxon>
    </lineage>
</organism>
<dbReference type="InterPro" id="IPR017853">
    <property type="entry name" value="GH"/>
</dbReference>
<dbReference type="eggNOG" id="ENOG502ZC5M">
    <property type="taxonomic scope" value="Bacteria"/>
</dbReference>
<accession>Q2SGN9</accession>
<dbReference type="RefSeq" id="WP_011397253.1">
    <property type="nucleotide sequence ID" value="NC_007645.1"/>
</dbReference>
<dbReference type="EMBL" id="CP000155">
    <property type="protein sequence ID" value="ABC30185.1"/>
    <property type="molecule type" value="Genomic_DNA"/>
</dbReference>
<evidence type="ECO:0000313" key="1">
    <source>
        <dbReference type="EMBL" id="ABC30185.1"/>
    </source>
</evidence>
<gene>
    <name evidence="1" type="ordered locus">HCH_03437</name>
</gene>
<dbReference type="SUPFAM" id="SSF51445">
    <property type="entry name" value="(Trans)glycosidases"/>
    <property type="match status" value="1"/>
</dbReference>
<reference evidence="1 2" key="1">
    <citation type="journal article" date="2005" name="Nucleic Acids Res.">
        <title>Genomic blueprint of Hahella chejuensis, a marine microbe producing an algicidal agent.</title>
        <authorList>
            <person name="Jeong H."/>
            <person name="Yim J.H."/>
            <person name="Lee C."/>
            <person name="Choi S.-H."/>
            <person name="Park Y.K."/>
            <person name="Yoon S.H."/>
            <person name="Hur C.-G."/>
            <person name="Kang H.-Y."/>
            <person name="Kim D."/>
            <person name="Lee H.H."/>
            <person name="Park K.H."/>
            <person name="Park S.-H."/>
            <person name="Park H.-S."/>
            <person name="Lee H.K."/>
            <person name="Oh T.K."/>
            <person name="Kim J.F."/>
        </authorList>
    </citation>
    <scope>NUCLEOTIDE SEQUENCE [LARGE SCALE GENOMIC DNA]</scope>
    <source>
        <strain evidence="1 2">KCTC 2396</strain>
    </source>
</reference>
<dbReference type="KEGG" id="hch:HCH_03437"/>
<evidence type="ECO:0008006" key="3">
    <source>
        <dbReference type="Google" id="ProtNLM"/>
    </source>
</evidence>
<dbReference type="Proteomes" id="UP000000238">
    <property type="component" value="Chromosome"/>
</dbReference>
<dbReference type="Gene3D" id="3.20.20.80">
    <property type="entry name" value="Glycosidases"/>
    <property type="match status" value="1"/>
</dbReference>
<sequence>MSEYIIGGWTQNPADTSPNSFSFTMYGMVTNLSGLTTGTPQSPGWSPDTTAAPGGSGKVLWTYGGGGCTPNNMPQNATEVSAIVNATQTKNWAGVDFDDECYMNVDMLVETMSKLKSLNKECSYTFLAGWDYNNPSASSEGTKINQAVQTIAQSGAVNRFCLMCYAEAMWSMSDIEANVGPAIKRTIANGVPAKQVILALTPAGLNQQNLSYFLNEVTQNGIGGLFIWDYPALPSSYLQQIEQALLGA</sequence>
<evidence type="ECO:0000313" key="2">
    <source>
        <dbReference type="Proteomes" id="UP000000238"/>
    </source>
</evidence>
<protein>
    <recommendedName>
        <fullName evidence="3">GH18 domain-containing protein</fullName>
    </recommendedName>
</protein>
<dbReference type="AlphaFoldDB" id="Q2SGN9"/>
<dbReference type="HOGENOM" id="CLU_1085370_0_0_6"/>
<dbReference type="OrthoDB" id="6555153at2"/>